<dbReference type="InterPro" id="IPR005580">
    <property type="entry name" value="DbpA/CsdA_RNA-bd_dom"/>
</dbReference>
<dbReference type="PROSITE" id="PS51192">
    <property type="entry name" value="HELICASE_ATP_BIND_1"/>
    <property type="match status" value="1"/>
</dbReference>
<comment type="caution">
    <text evidence="10">The sequence shown here is derived from an EMBL/GenBank/DDBJ whole genome shotgun (WGS) entry which is preliminary data.</text>
</comment>
<dbReference type="Pfam" id="PF00270">
    <property type="entry name" value="DEAD"/>
    <property type="match status" value="1"/>
</dbReference>
<dbReference type="GO" id="GO:0016787">
    <property type="term" value="F:hydrolase activity"/>
    <property type="evidence" value="ECO:0007669"/>
    <property type="project" value="UniProtKB-KW"/>
</dbReference>
<dbReference type="Pfam" id="PF03880">
    <property type="entry name" value="DbpA"/>
    <property type="match status" value="1"/>
</dbReference>
<dbReference type="EMBL" id="LQZT01000023">
    <property type="protein sequence ID" value="OCW57198.1"/>
    <property type="molecule type" value="Genomic_DNA"/>
</dbReference>
<evidence type="ECO:0000313" key="11">
    <source>
        <dbReference type="Proteomes" id="UP000094795"/>
    </source>
</evidence>
<dbReference type="InterPro" id="IPR001650">
    <property type="entry name" value="Helicase_C-like"/>
</dbReference>
<dbReference type="OrthoDB" id="9805696at2"/>
<evidence type="ECO:0000259" key="9">
    <source>
        <dbReference type="PROSITE" id="PS51194"/>
    </source>
</evidence>
<feature type="compositionally biased region" description="Basic and acidic residues" evidence="7">
    <location>
        <begin position="593"/>
        <end position="617"/>
    </location>
</feature>
<dbReference type="InterPro" id="IPR012677">
    <property type="entry name" value="Nucleotide-bd_a/b_plait_sf"/>
</dbReference>
<dbReference type="CDD" id="cd18787">
    <property type="entry name" value="SF2_C_DEAD"/>
    <property type="match status" value="1"/>
</dbReference>
<organism evidence="10 11">
    <name type="scientific">Hoeflea olei</name>
    <dbReference type="NCBI Taxonomy" id="1480615"/>
    <lineage>
        <taxon>Bacteria</taxon>
        <taxon>Pseudomonadati</taxon>
        <taxon>Pseudomonadota</taxon>
        <taxon>Alphaproteobacteria</taxon>
        <taxon>Hyphomicrobiales</taxon>
        <taxon>Rhizobiaceae</taxon>
        <taxon>Hoeflea</taxon>
    </lineage>
</organism>
<keyword evidence="1 6" id="KW-0547">Nucleotide-binding</keyword>
<dbReference type="PROSITE" id="PS00039">
    <property type="entry name" value="DEAD_ATP_HELICASE"/>
    <property type="match status" value="1"/>
</dbReference>
<protein>
    <submittedName>
        <fullName evidence="10">DEAD/DEAH box helicase</fullName>
    </submittedName>
</protein>
<evidence type="ECO:0000256" key="3">
    <source>
        <dbReference type="ARBA" id="ARBA00022806"/>
    </source>
</evidence>
<evidence type="ECO:0000256" key="4">
    <source>
        <dbReference type="ARBA" id="ARBA00022840"/>
    </source>
</evidence>
<dbReference type="InterPro" id="IPR014001">
    <property type="entry name" value="Helicase_ATP-bd"/>
</dbReference>
<dbReference type="GO" id="GO:0003676">
    <property type="term" value="F:nucleic acid binding"/>
    <property type="evidence" value="ECO:0007669"/>
    <property type="project" value="InterPro"/>
</dbReference>
<dbReference type="CDD" id="cd12252">
    <property type="entry name" value="RRM_DbpA"/>
    <property type="match status" value="1"/>
</dbReference>
<dbReference type="InterPro" id="IPR044742">
    <property type="entry name" value="DEAD/DEAH_RhlB"/>
</dbReference>
<dbReference type="Gene3D" id="3.40.50.300">
    <property type="entry name" value="P-loop containing nucleotide triphosphate hydrolases"/>
    <property type="match status" value="2"/>
</dbReference>
<dbReference type="RefSeq" id="WP_066180700.1">
    <property type="nucleotide sequence ID" value="NZ_LQZT01000023.1"/>
</dbReference>
<evidence type="ECO:0000256" key="6">
    <source>
        <dbReference type="RuleBase" id="RU000492"/>
    </source>
</evidence>
<dbReference type="Proteomes" id="UP000094795">
    <property type="component" value="Unassembled WGS sequence"/>
</dbReference>
<gene>
    <name evidence="10" type="ORF">AWJ14_08405</name>
</gene>
<comment type="similarity">
    <text evidence="5 6">Belongs to the DEAD box helicase family.</text>
</comment>
<proteinExistence type="inferred from homology"/>
<evidence type="ECO:0000256" key="7">
    <source>
        <dbReference type="SAM" id="MobiDB-lite"/>
    </source>
</evidence>
<dbReference type="SMART" id="SM00490">
    <property type="entry name" value="HELICc"/>
    <property type="match status" value="1"/>
</dbReference>
<dbReference type="PROSITE" id="PS51194">
    <property type="entry name" value="HELICASE_CTER"/>
    <property type="match status" value="1"/>
</dbReference>
<keyword evidence="2 6" id="KW-0378">Hydrolase</keyword>
<dbReference type="PANTHER" id="PTHR47959">
    <property type="entry name" value="ATP-DEPENDENT RNA HELICASE RHLE-RELATED"/>
    <property type="match status" value="1"/>
</dbReference>
<evidence type="ECO:0000256" key="5">
    <source>
        <dbReference type="ARBA" id="ARBA00038437"/>
    </source>
</evidence>
<feature type="compositionally biased region" description="Basic and acidic residues" evidence="7">
    <location>
        <begin position="634"/>
        <end position="671"/>
    </location>
</feature>
<dbReference type="InterPro" id="IPR000629">
    <property type="entry name" value="RNA-helicase_DEAD-box_CS"/>
</dbReference>
<dbReference type="InterPro" id="IPR050079">
    <property type="entry name" value="DEAD_box_RNA_helicase"/>
</dbReference>
<feature type="region of interest" description="Disordered" evidence="7">
    <location>
        <begin position="531"/>
        <end position="725"/>
    </location>
</feature>
<dbReference type="AlphaFoldDB" id="A0A1C1YUK2"/>
<dbReference type="SMART" id="SM00487">
    <property type="entry name" value="DEXDc"/>
    <property type="match status" value="1"/>
</dbReference>
<keyword evidence="11" id="KW-1185">Reference proteome</keyword>
<reference evidence="10 11" key="1">
    <citation type="submission" date="2015-12" db="EMBL/GenBank/DDBJ databases">
        <authorList>
            <person name="Shamseldin A."/>
            <person name="Moawad H."/>
            <person name="Abd El-Rahim W.M."/>
            <person name="Sadowsky M.J."/>
        </authorList>
    </citation>
    <scope>NUCLEOTIDE SEQUENCE [LARGE SCALE GENOMIC DNA]</scope>
    <source>
        <strain evidence="10 11">JC234</strain>
    </source>
</reference>
<name>A0A1C1YUK2_9HYPH</name>
<keyword evidence="3 6" id="KW-0347">Helicase</keyword>
<feature type="region of interest" description="Disordered" evidence="7">
    <location>
        <begin position="430"/>
        <end position="453"/>
    </location>
</feature>
<accession>A0A1C1YUK2</accession>
<dbReference type="PANTHER" id="PTHR47959:SF1">
    <property type="entry name" value="ATP-DEPENDENT RNA HELICASE DBPA"/>
    <property type="match status" value="1"/>
</dbReference>
<keyword evidence="4 6" id="KW-0067">ATP-binding</keyword>
<dbReference type="SUPFAM" id="SSF52540">
    <property type="entry name" value="P-loop containing nucleoside triphosphate hydrolases"/>
    <property type="match status" value="1"/>
</dbReference>
<dbReference type="InterPro" id="IPR027417">
    <property type="entry name" value="P-loop_NTPase"/>
</dbReference>
<feature type="domain" description="Helicase ATP-binding" evidence="8">
    <location>
        <begin position="31"/>
        <end position="207"/>
    </location>
</feature>
<feature type="domain" description="Helicase C-terminal" evidence="9">
    <location>
        <begin position="237"/>
        <end position="379"/>
    </location>
</feature>
<evidence type="ECO:0000256" key="2">
    <source>
        <dbReference type="ARBA" id="ARBA00022801"/>
    </source>
</evidence>
<evidence type="ECO:0000259" key="8">
    <source>
        <dbReference type="PROSITE" id="PS51192"/>
    </source>
</evidence>
<dbReference type="CDD" id="cd00268">
    <property type="entry name" value="DEADc"/>
    <property type="match status" value="1"/>
</dbReference>
<evidence type="ECO:0000313" key="10">
    <source>
        <dbReference type="EMBL" id="OCW57198.1"/>
    </source>
</evidence>
<dbReference type="STRING" id="1480615.AWJ14_08405"/>
<dbReference type="GO" id="GO:0003724">
    <property type="term" value="F:RNA helicase activity"/>
    <property type="evidence" value="ECO:0007669"/>
    <property type="project" value="TreeGrafter"/>
</dbReference>
<dbReference type="GO" id="GO:0005524">
    <property type="term" value="F:ATP binding"/>
    <property type="evidence" value="ECO:0007669"/>
    <property type="project" value="UniProtKB-KW"/>
</dbReference>
<evidence type="ECO:0000256" key="1">
    <source>
        <dbReference type="ARBA" id="ARBA00022741"/>
    </source>
</evidence>
<dbReference type="InterPro" id="IPR011545">
    <property type="entry name" value="DEAD/DEAH_box_helicase_dom"/>
</dbReference>
<feature type="compositionally biased region" description="Basic and acidic residues" evidence="7">
    <location>
        <begin position="548"/>
        <end position="585"/>
    </location>
</feature>
<dbReference type="Pfam" id="PF00271">
    <property type="entry name" value="Helicase_C"/>
    <property type="match status" value="1"/>
</dbReference>
<dbReference type="GO" id="GO:0005829">
    <property type="term" value="C:cytosol"/>
    <property type="evidence" value="ECO:0007669"/>
    <property type="project" value="TreeGrafter"/>
</dbReference>
<sequence>MTDLATIEPAIARALAKRGYETLTPVQESMLAPELRDADLLVSAQTGSGKTVAFGISLAPTLIGEGEGLARAEAPLALVIAPTRELALQVERELSWLYEEAGARIATCVGGMNMSTERRTLERGAHIVVGTPGRLRDHIERGSLDLSAMRAVVLDEADEMLDLGFRDDLEFILDAAPDPRRTLMFSATVPSGIANLAKRYQTKAVRVTTAGEQKQHLDIEYRALSVAPNDRENAVINVLRYYDARNAIVFCSTRATVNHLTARFSNRGFSVVALSGELSQTERTHALQALRDGRAKVCVATDVAARGIDLPGLELVIHADLPKNPESLLHRSGRTGRAGRKGVSALIVPYNARRRTERLLSDARIAATWARPPSAAEILVRDDERLMADPAFEAEIAGEETAMVAALIERHGAEKVAAALVRLHRAGRSSPEELIDDGPATAPGGTYPERAPREHQPIKDAVWFSLSLGRKQAAEPRWLLPMLCRAGHITKAEIGSIRIHDVETHVEIAGAAAARFESEIGPTRKIEKNVTVTRLDGVPEAPARAPRPQRDRDFDPAARPERPERPARTGDDERPRQKAKPDYAKKRPFTGGRKRDDRPPRDDAYADRKPSARDDRSGGAGEWPYDDAPPARPAKADFRGEARSDGAPARDKPYAKDKKPFDKDKKPYAKDKKPKRDKPAAGAAAVSDTKPAKPHRKGAKNPLADVTRRVTADGGKGGLKRKPKA</sequence>
<dbReference type="Gene3D" id="3.30.70.330">
    <property type="match status" value="1"/>
</dbReference>